<feature type="domain" description="Polyphosphate kinase-2-related" evidence="3">
    <location>
        <begin position="31"/>
        <end position="253"/>
    </location>
</feature>
<dbReference type="EC" id="2.7.4.1" evidence="4"/>
<dbReference type="GO" id="GO:0008976">
    <property type="term" value="F:polyphosphate kinase activity"/>
    <property type="evidence" value="ECO:0007669"/>
    <property type="project" value="UniProtKB-EC"/>
</dbReference>
<dbReference type="GO" id="GO:0006797">
    <property type="term" value="P:polyphosphate metabolic process"/>
    <property type="evidence" value="ECO:0007669"/>
    <property type="project" value="InterPro"/>
</dbReference>
<dbReference type="InterPro" id="IPR022300">
    <property type="entry name" value="PPK2-rel_1"/>
</dbReference>
<dbReference type="PANTHER" id="PTHR34383:SF3">
    <property type="entry name" value="POLYPHOSPHATE:AMP PHOSPHOTRANSFERASE"/>
    <property type="match status" value="1"/>
</dbReference>
<evidence type="ECO:0000256" key="2">
    <source>
        <dbReference type="ARBA" id="ARBA00022777"/>
    </source>
</evidence>
<dbReference type="Pfam" id="PF03976">
    <property type="entry name" value="PPK2"/>
    <property type="match status" value="1"/>
</dbReference>
<keyword evidence="2" id="KW-0418">Kinase</keyword>
<dbReference type="PIRSF" id="PIRSF028756">
    <property type="entry name" value="PPK2_prd"/>
    <property type="match status" value="1"/>
</dbReference>
<dbReference type="InterPro" id="IPR022488">
    <property type="entry name" value="PPK2-related"/>
</dbReference>
<comment type="caution">
    <text evidence="4">The sequence shown here is derived from an EMBL/GenBank/DDBJ whole genome shotgun (WGS) entry which is preliminary data.</text>
</comment>
<dbReference type="PANTHER" id="PTHR34383">
    <property type="entry name" value="POLYPHOSPHATE:AMP PHOSPHOTRANSFERASE-RELATED"/>
    <property type="match status" value="1"/>
</dbReference>
<proteinExistence type="predicted"/>
<dbReference type="Gene3D" id="3.40.50.300">
    <property type="entry name" value="P-loop containing nucleotide triphosphate hydrolases"/>
    <property type="match status" value="1"/>
</dbReference>
<organism evidence="4 5">
    <name type="scientific">Aedoeadaptatus nemausensis</name>
    <dbReference type="NCBI Taxonomy" id="2582829"/>
    <lineage>
        <taxon>Bacteria</taxon>
        <taxon>Bacillati</taxon>
        <taxon>Bacillota</taxon>
        <taxon>Tissierellia</taxon>
        <taxon>Tissierellales</taxon>
        <taxon>Peptoniphilaceae</taxon>
        <taxon>Aedoeadaptatus</taxon>
    </lineage>
</organism>
<keyword evidence="1 4" id="KW-0808">Transferase</keyword>
<evidence type="ECO:0000256" key="1">
    <source>
        <dbReference type="ARBA" id="ARBA00022679"/>
    </source>
</evidence>
<evidence type="ECO:0000259" key="3">
    <source>
        <dbReference type="Pfam" id="PF03976"/>
    </source>
</evidence>
<dbReference type="AlphaFoldDB" id="A0A6V6Y477"/>
<dbReference type="Proteomes" id="UP000586454">
    <property type="component" value="Unassembled WGS sequence"/>
</dbReference>
<dbReference type="EMBL" id="CAIJCS010000019">
    <property type="protein sequence ID" value="CAC9931532.1"/>
    <property type="molecule type" value="Genomic_DNA"/>
</dbReference>
<sequence length="281" mass="33019">MISGEDVHLADFDRRLVGSERDEDIKESLYKEEVPTLVKWHEKLHAQGTHGIVVVLQALDAAGKDEIIRYIFSNLLPQGLKHTSFGKPSEEETKHDYLWRMAKAMPERGQIGILNRSYYEDILSPKINDILDDEPIPEDVIKDDIWEKRYRQINDYERYLTENGFPVVKFFFNMSKETQKERLLERLTDPEKNHEFSFSDLDDRGHWDEYQEVFEEMLDNTSTDIAPWYVLPADNPWLARKIASQALIKVMEEIHPDYPSFAKEEEEDVEKAIDALKNDEI</sequence>
<accession>A0A6V6Y477</accession>
<gene>
    <name evidence="4" type="ORF">PEPNEM18_01001</name>
</gene>
<dbReference type="SUPFAM" id="SSF52540">
    <property type="entry name" value="P-loop containing nucleoside triphosphate hydrolases"/>
    <property type="match status" value="1"/>
</dbReference>
<reference evidence="4 5" key="1">
    <citation type="submission" date="2020-06" db="EMBL/GenBank/DDBJ databases">
        <authorList>
            <person name="Criscuolo A."/>
        </authorList>
    </citation>
    <scope>NUCLEOTIDE SEQUENCE [LARGE SCALE GENOMIC DNA]</scope>
    <source>
        <strain evidence="4">1804121828</strain>
    </source>
</reference>
<keyword evidence="5" id="KW-1185">Reference proteome</keyword>
<dbReference type="NCBIfam" id="TIGR03709">
    <property type="entry name" value="PPK2_rel_1"/>
    <property type="match status" value="1"/>
</dbReference>
<name>A0A6V6Y477_9FIRM</name>
<evidence type="ECO:0000313" key="4">
    <source>
        <dbReference type="EMBL" id="CAC9931532.1"/>
    </source>
</evidence>
<dbReference type="InterPro" id="IPR016898">
    <property type="entry name" value="Polyphosphate_phosphotransfera"/>
</dbReference>
<protein>
    <submittedName>
        <fullName evidence="4">Polyphosphate:ADP phosphotransferase</fullName>
        <ecNumber evidence="4">2.7.4.1</ecNumber>
    </submittedName>
</protein>
<dbReference type="InterPro" id="IPR027417">
    <property type="entry name" value="P-loop_NTPase"/>
</dbReference>
<evidence type="ECO:0000313" key="5">
    <source>
        <dbReference type="Proteomes" id="UP000586454"/>
    </source>
</evidence>